<name>A0A6J4PYL0_9ACTN</name>
<evidence type="ECO:0000313" key="2">
    <source>
        <dbReference type="EMBL" id="CAA9425312.1"/>
    </source>
</evidence>
<reference evidence="2" key="1">
    <citation type="submission" date="2020-02" db="EMBL/GenBank/DDBJ databases">
        <authorList>
            <person name="Meier V. D."/>
        </authorList>
    </citation>
    <scope>NUCLEOTIDE SEQUENCE</scope>
    <source>
        <strain evidence="2">AVDCRST_MAG01</strain>
    </source>
</reference>
<dbReference type="GO" id="GO:0006313">
    <property type="term" value="P:DNA transposition"/>
    <property type="evidence" value="ECO:0007669"/>
    <property type="project" value="InterPro"/>
</dbReference>
<proteinExistence type="predicted"/>
<sequence>MDGSSEQPKMTAGLDLGDKYSYLCLIDQHSGEIMEEGRLRTSPETFKRRFASEQPMRIAIEAGTHSPWVSRVLEECGHEVLVANARKLRLIYANKRKTDEIDAENLARLARLDPKLLYPLKHRGEDSQAHIAIIRSRQALVGCRTQLVNHVRGAVKSFGGRLPKGPTRSFHNKAPEHIPEALWPALGPILETIGSLTERIRDYERQLTTISKEHYPENRSFATG</sequence>
<dbReference type="GO" id="GO:0004803">
    <property type="term" value="F:transposase activity"/>
    <property type="evidence" value="ECO:0007669"/>
    <property type="project" value="InterPro"/>
</dbReference>
<dbReference type="GO" id="GO:0003677">
    <property type="term" value="F:DNA binding"/>
    <property type="evidence" value="ECO:0007669"/>
    <property type="project" value="InterPro"/>
</dbReference>
<dbReference type="InterPro" id="IPR047650">
    <property type="entry name" value="Transpos_IS110"/>
</dbReference>
<dbReference type="Pfam" id="PF01548">
    <property type="entry name" value="DEDD_Tnp_IS110"/>
    <property type="match status" value="1"/>
</dbReference>
<dbReference type="PANTHER" id="PTHR33055:SF3">
    <property type="entry name" value="PUTATIVE TRANSPOSASE FOR IS117-RELATED"/>
    <property type="match status" value="1"/>
</dbReference>
<dbReference type="PANTHER" id="PTHR33055">
    <property type="entry name" value="TRANSPOSASE FOR INSERTION SEQUENCE ELEMENT IS1111A"/>
    <property type="match status" value="1"/>
</dbReference>
<feature type="domain" description="Transposase IS110-like N-terminal" evidence="1">
    <location>
        <begin position="12"/>
        <end position="157"/>
    </location>
</feature>
<dbReference type="AlphaFoldDB" id="A0A6J4PYL0"/>
<accession>A0A6J4PYL0</accession>
<gene>
    <name evidence="2" type="ORF">AVDCRST_MAG01-01-2549</name>
</gene>
<organism evidence="2">
    <name type="scientific">uncultured Rubrobacteraceae bacterium</name>
    <dbReference type="NCBI Taxonomy" id="349277"/>
    <lineage>
        <taxon>Bacteria</taxon>
        <taxon>Bacillati</taxon>
        <taxon>Actinomycetota</taxon>
        <taxon>Rubrobacteria</taxon>
        <taxon>Rubrobacterales</taxon>
        <taxon>Rubrobacteraceae</taxon>
        <taxon>environmental samples</taxon>
    </lineage>
</organism>
<dbReference type="EMBL" id="CADCUW010000344">
    <property type="protein sequence ID" value="CAA9425312.1"/>
    <property type="molecule type" value="Genomic_DNA"/>
</dbReference>
<evidence type="ECO:0000259" key="1">
    <source>
        <dbReference type="Pfam" id="PF01548"/>
    </source>
</evidence>
<dbReference type="InterPro" id="IPR002525">
    <property type="entry name" value="Transp_IS110-like_N"/>
</dbReference>
<protein>
    <recommendedName>
        <fullName evidence="1">Transposase IS110-like N-terminal domain-containing protein</fullName>
    </recommendedName>
</protein>